<name>A0A445EKD4_ARAHY</name>
<feature type="region of interest" description="Disordered" evidence="1">
    <location>
        <begin position="82"/>
        <end position="101"/>
    </location>
</feature>
<feature type="compositionally biased region" description="Polar residues" evidence="1">
    <location>
        <begin position="82"/>
        <end position="94"/>
    </location>
</feature>
<reference evidence="2 3" key="1">
    <citation type="submission" date="2019-01" db="EMBL/GenBank/DDBJ databases">
        <title>Sequencing of cultivated peanut Arachis hypogaea provides insights into genome evolution and oil improvement.</title>
        <authorList>
            <person name="Chen X."/>
        </authorList>
    </citation>
    <scope>NUCLEOTIDE SEQUENCE [LARGE SCALE GENOMIC DNA]</scope>
    <source>
        <strain evidence="3">cv. Fuhuasheng</strain>
        <tissue evidence="2">Leaves</tissue>
    </source>
</reference>
<evidence type="ECO:0000313" key="3">
    <source>
        <dbReference type="Proteomes" id="UP000289738"/>
    </source>
</evidence>
<keyword evidence="3" id="KW-1185">Reference proteome</keyword>
<dbReference type="AlphaFoldDB" id="A0A445EKD4"/>
<proteinExistence type="predicted"/>
<gene>
    <name evidence="2" type="ORF">Ahy_A01g000442</name>
</gene>
<dbReference type="Proteomes" id="UP000289738">
    <property type="component" value="Chromosome A01"/>
</dbReference>
<evidence type="ECO:0000256" key="1">
    <source>
        <dbReference type="SAM" id="MobiDB-lite"/>
    </source>
</evidence>
<accession>A0A445EKD4</accession>
<comment type="caution">
    <text evidence="2">The sequence shown here is derived from an EMBL/GenBank/DDBJ whole genome shotgun (WGS) entry which is preliminary data.</text>
</comment>
<protein>
    <submittedName>
        <fullName evidence="2">Uncharacterized protein</fullName>
    </submittedName>
</protein>
<evidence type="ECO:0000313" key="2">
    <source>
        <dbReference type="EMBL" id="RYR75856.1"/>
    </source>
</evidence>
<dbReference type="EMBL" id="SDMP01000001">
    <property type="protein sequence ID" value="RYR75856.1"/>
    <property type="molecule type" value="Genomic_DNA"/>
</dbReference>
<sequence>MSSGWYPSSVISETSLRARSACPCIANPDVMAFQEAKLLQLMLLNTCSATSMDPHFAYISIVYALQIPINIGMNPLAKVQSTKASTSWKNSQEGNIGRLHI</sequence>
<organism evidence="2 3">
    <name type="scientific">Arachis hypogaea</name>
    <name type="common">Peanut</name>
    <dbReference type="NCBI Taxonomy" id="3818"/>
    <lineage>
        <taxon>Eukaryota</taxon>
        <taxon>Viridiplantae</taxon>
        <taxon>Streptophyta</taxon>
        <taxon>Embryophyta</taxon>
        <taxon>Tracheophyta</taxon>
        <taxon>Spermatophyta</taxon>
        <taxon>Magnoliopsida</taxon>
        <taxon>eudicotyledons</taxon>
        <taxon>Gunneridae</taxon>
        <taxon>Pentapetalae</taxon>
        <taxon>rosids</taxon>
        <taxon>fabids</taxon>
        <taxon>Fabales</taxon>
        <taxon>Fabaceae</taxon>
        <taxon>Papilionoideae</taxon>
        <taxon>50 kb inversion clade</taxon>
        <taxon>dalbergioids sensu lato</taxon>
        <taxon>Dalbergieae</taxon>
        <taxon>Pterocarpus clade</taxon>
        <taxon>Arachis</taxon>
    </lineage>
</organism>